<evidence type="ECO:0000313" key="1">
    <source>
        <dbReference type="EMBL" id="KAF2179963.1"/>
    </source>
</evidence>
<reference evidence="1" key="1">
    <citation type="journal article" date="2020" name="Stud. Mycol.">
        <title>101 Dothideomycetes genomes: a test case for predicting lifestyles and emergence of pathogens.</title>
        <authorList>
            <person name="Haridas S."/>
            <person name="Albert R."/>
            <person name="Binder M."/>
            <person name="Bloem J."/>
            <person name="Labutti K."/>
            <person name="Salamov A."/>
            <person name="Andreopoulos B."/>
            <person name="Baker S."/>
            <person name="Barry K."/>
            <person name="Bills G."/>
            <person name="Bluhm B."/>
            <person name="Cannon C."/>
            <person name="Castanera R."/>
            <person name="Culley D."/>
            <person name="Daum C."/>
            <person name="Ezra D."/>
            <person name="Gonzalez J."/>
            <person name="Henrissat B."/>
            <person name="Kuo A."/>
            <person name="Liang C."/>
            <person name="Lipzen A."/>
            <person name="Lutzoni F."/>
            <person name="Magnuson J."/>
            <person name="Mondo S."/>
            <person name="Nolan M."/>
            <person name="Ohm R."/>
            <person name="Pangilinan J."/>
            <person name="Park H.-J."/>
            <person name="Ramirez L."/>
            <person name="Alfaro M."/>
            <person name="Sun H."/>
            <person name="Tritt A."/>
            <person name="Yoshinaga Y."/>
            <person name="Zwiers L.-H."/>
            <person name="Turgeon B."/>
            <person name="Goodwin S."/>
            <person name="Spatafora J."/>
            <person name="Crous P."/>
            <person name="Grigoriev I."/>
        </authorList>
    </citation>
    <scope>NUCLEOTIDE SEQUENCE</scope>
    <source>
        <strain evidence="1">CBS 207.26</strain>
    </source>
</reference>
<proteinExistence type="predicted"/>
<protein>
    <recommendedName>
        <fullName evidence="3">Transcription factor domain-containing protein</fullName>
    </recommendedName>
</protein>
<sequence length="140" mass="15765">MRFPNDLDFTASGLQMNTPFDMNNTQETQAASPSCILAFQDHFTPILHYNTIRDKDIPFALVHSMAALGATFEESYAHLSLQYFTASTRYLQATGSMNQLCRSQTMVLLVEYAAWSTSNTLREWAVQQQVVARAVQQTST</sequence>
<organism evidence="1 2">
    <name type="scientific">Zopfia rhizophila CBS 207.26</name>
    <dbReference type="NCBI Taxonomy" id="1314779"/>
    <lineage>
        <taxon>Eukaryota</taxon>
        <taxon>Fungi</taxon>
        <taxon>Dikarya</taxon>
        <taxon>Ascomycota</taxon>
        <taxon>Pezizomycotina</taxon>
        <taxon>Dothideomycetes</taxon>
        <taxon>Dothideomycetes incertae sedis</taxon>
        <taxon>Zopfiaceae</taxon>
        <taxon>Zopfia</taxon>
    </lineage>
</organism>
<dbReference type="Proteomes" id="UP000800200">
    <property type="component" value="Unassembled WGS sequence"/>
</dbReference>
<accession>A0A6A6DLU0</accession>
<keyword evidence="2" id="KW-1185">Reference proteome</keyword>
<evidence type="ECO:0008006" key="3">
    <source>
        <dbReference type="Google" id="ProtNLM"/>
    </source>
</evidence>
<evidence type="ECO:0000313" key="2">
    <source>
        <dbReference type="Proteomes" id="UP000800200"/>
    </source>
</evidence>
<gene>
    <name evidence="1" type="ORF">K469DRAFT_715826</name>
</gene>
<dbReference type="EMBL" id="ML994661">
    <property type="protein sequence ID" value="KAF2179963.1"/>
    <property type="molecule type" value="Genomic_DNA"/>
</dbReference>
<name>A0A6A6DLU0_9PEZI</name>
<dbReference type="AlphaFoldDB" id="A0A6A6DLU0"/>